<dbReference type="RefSeq" id="WP_085753485.1">
    <property type="nucleotide sequence ID" value="NZ_BSPR01000017.1"/>
</dbReference>
<keyword evidence="2" id="KW-1185">Reference proteome</keyword>
<gene>
    <name evidence="1" type="ORF">A4W93_26510</name>
</gene>
<dbReference type="EMBL" id="CP015118">
    <property type="protein sequence ID" value="ARN23170.1"/>
    <property type="molecule type" value="Genomic_DNA"/>
</dbReference>
<dbReference type="KEGG" id="rgu:A4W93_26510"/>
<dbReference type="InterPro" id="IPR014263">
    <property type="entry name" value="Methanolan_biosynth_EpsI"/>
</dbReference>
<organism evidence="1 2">
    <name type="scientific">Piscinibacter gummiphilus</name>
    <dbReference type="NCBI Taxonomy" id="946333"/>
    <lineage>
        <taxon>Bacteria</taxon>
        <taxon>Pseudomonadati</taxon>
        <taxon>Pseudomonadota</taxon>
        <taxon>Betaproteobacteria</taxon>
        <taxon>Burkholderiales</taxon>
        <taxon>Sphaerotilaceae</taxon>
        <taxon>Piscinibacter</taxon>
    </lineage>
</organism>
<dbReference type="AlphaFoldDB" id="A0A1W6LG32"/>
<dbReference type="Proteomes" id="UP000193427">
    <property type="component" value="Chromosome"/>
</dbReference>
<dbReference type="OrthoDB" id="8583485at2"/>
<name>A0A1W6LG32_9BURK</name>
<dbReference type="NCBIfam" id="TIGR02914">
    <property type="entry name" value="EpsI_fam"/>
    <property type="match status" value="1"/>
</dbReference>
<evidence type="ECO:0000313" key="1">
    <source>
        <dbReference type="EMBL" id="ARN23170.1"/>
    </source>
</evidence>
<reference evidence="1 2" key="1">
    <citation type="submission" date="2016-04" db="EMBL/GenBank/DDBJ databases">
        <title>Complete genome sequence of natural rubber-degrading, novel Gram-negative bacterium, Rhizobacter gummiphilus strain NS21.</title>
        <authorList>
            <person name="Tabata M."/>
            <person name="Kasai D."/>
            <person name="Fukuda M."/>
        </authorList>
    </citation>
    <scope>NUCLEOTIDE SEQUENCE [LARGE SCALE GENOMIC DNA]</scope>
    <source>
        <strain evidence="1 2">NS21</strain>
    </source>
</reference>
<dbReference type="Pfam" id="PF11984">
    <property type="entry name" value="DUF3485"/>
    <property type="match status" value="1"/>
</dbReference>
<protein>
    <submittedName>
        <fullName evidence="1">Uncharacterized protein</fullName>
    </submittedName>
</protein>
<evidence type="ECO:0000313" key="2">
    <source>
        <dbReference type="Proteomes" id="UP000193427"/>
    </source>
</evidence>
<proteinExistence type="predicted"/>
<dbReference type="NCBIfam" id="NF045609">
    <property type="entry name" value="EpsI_type_B"/>
    <property type="match status" value="1"/>
</dbReference>
<dbReference type="InterPro" id="IPR054653">
    <property type="entry name" value="EpsI_type_B_pred"/>
</dbReference>
<dbReference type="STRING" id="946333.A4W93_26510"/>
<sequence>MMVPARRKALVLAAAMGGSAALAVVGKPTHKLSDDRPPMKLEAIFPERFGEWQLVPSAGALVRPSDETGKLYGIYDQVLERVYFNPRGETVMLSVAYGTEQSVGLQVHRPEVCYPGGGFKVSQLERRSLPIGGMDLPVTRMLAAQPGRSEPITYWTVLGDQAENDSRAFRWRQISFGLRGQILDGMLVRVSTIDTHVDRAWATQARFADALVAAVPAPLRVRVVGKPPTP</sequence>
<accession>A0A1W6LG32</accession>